<dbReference type="Gene3D" id="3.40.50.10170">
    <property type="match status" value="1"/>
</dbReference>
<dbReference type="PANTHER" id="PTHR33434">
    <property type="entry name" value="DEGV DOMAIN-CONTAINING PROTEIN DR_1986-RELATED"/>
    <property type="match status" value="1"/>
</dbReference>
<keyword evidence="3" id="KW-1185">Reference proteome</keyword>
<comment type="caution">
    <text evidence="2">The sequence shown here is derived from an EMBL/GenBank/DDBJ whole genome shotgun (WGS) entry which is preliminary data.</text>
</comment>
<dbReference type="eggNOG" id="COG1307">
    <property type="taxonomic scope" value="Bacteria"/>
</dbReference>
<dbReference type="InterPro" id="IPR043168">
    <property type="entry name" value="DegV_C"/>
</dbReference>
<reference evidence="2 3" key="1">
    <citation type="submission" date="2012-08" db="EMBL/GenBank/DDBJ databases">
        <title>The Genome Sequence of Slackia piriformis YIT 12062.</title>
        <authorList>
            <consortium name="The Broad Institute Genome Sequencing Platform"/>
            <person name="Earl A."/>
            <person name="Ward D."/>
            <person name="Feldgarden M."/>
            <person name="Gevers D."/>
            <person name="Morotomi M."/>
            <person name="Walker B."/>
            <person name="Young S.K."/>
            <person name="Zeng Q."/>
            <person name="Gargeya S."/>
            <person name="Fitzgerald M."/>
            <person name="Haas B."/>
            <person name="Abouelleil A."/>
            <person name="Alvarado L."/>
            <person name="Arachchi H.M."/>
            <person name="Berlin A.M."/>
            <person name="Chapman S.B."/>
            <person name="Goldberg J."/>
            <person name="Griggs A."/>
            <person name="Gujja S."/>
            <person name="Hansen M."/>
            <person name="Howarth C."/>
            <person name="Imamovic A."/>
            <person name="Larimer J."/>
            <person name="McCowen C."/>
            <person name="Montmayeur A."/>
            <person name="Murphy C."/>
            <person name="Neiman D."/>
            <person name="Pearson M."/>
            <person name="Priest M."/>
            <person name="Roberts A."/>
            <person name="Saif S."/>
            <person name="Shea T."/>
            <person name="Sisk P."/>
            <person name="Sykes S."/>
            <person name="Wortman J."/>
            <person name="Nusbaum C."/>
            <person name="Birren B."/>
        </authorList>
    </citation>
    <scope>NUCLEOTIDE SEQUENCE [LARGE SCALE GENOMIC DNA]</scope>
    <source>
        <strain evidence="2 3">YIT 12062</strain>
    </source>
</reference>
<name>K0YYJ4_9ACTN</name>
<dbReference type="InParanoid" id="K0YYJ4"/>
<dbReference type="HOGENOM" id="CLU_048251_4_1_11"/>
<dbReference type="Pfam" id="PF02645">
    <property type="entry name" value="DegV"/>
    <property type="match status" value="1"/>
</dbReference>
<dbReference type="RefSeq" id="WP_009138559.1">
    <property type="nucleotide sequence ID" value="NZ_JH815198.1"/>
</dbReference>
<accession>K0YYJ4</accession>
<evidence type="ECO:0000256" key="1">
    <source>
        <dbReference type="ARBA" id="ARBA00023121"/>
    </source>
</evidence>
<protein>
    <submittedName>
        <fullName evidence="2">DegV family EDD domain-containing protein</fullName>
    </submittedName>
</protein>
<dbReference type="GO" id="GO:0008289">
    <property type="term" value="F:lipid binding"/>
    <property type="evidence" value="ECO:0007669"/>
    <property type="project" value="UniProtKB-KW"/>
</dbReference>
<dbReference type="EMBL" id="ADMD01000001">
    <property type="protein sequence ID" value="EJZ84719.1"/>
    <property type="molecule type" value="Genomic_DNA"/>
</dbReference>
<dbReference type="Gene3D" id="3.30.1180.10">
    <property type="match status" value="1"/>
</dbReference>
<dbReference type="InterPro" id="IPR050270">
    <property type="entry name" value="DegV_domain_contain"/>
</dbReference>
<dbReference type="SUPFAM" id="SSF82549">
    <property type="entry name" value="DAK1/DegV-like"/>
    <property type="match status" value="1"/>
</dbReference>
<dbReference type="InterPro" id="IPR003797">
    <property type="entry name" value="DegV"/>
</dbReference>
<evidence type="ECO:0000313" key="2">
    <source>
        <dbReference type="EMBL" id="EJZ84719.1"/>
    </source>
</evidence>
<sequence length="311" mass="33772">MIRVITDSTSSIPRSLREEHGIELFSLFVNHDGKEYKESSMDLDEFYADIYEMADNIPTSSQPALSEIERVFEDAAKAGDDVLGVFLSSKMSGTFESVVRAAKGAVERHASFRFAVVDSLTNCMELGWPVVSAAKAAASGMGLHECAQHVCERVRSTRFIFAPESLRFLEKGGRIGRASALLGNALRISPILTVKDGVASTYAKVRTQKKAMDKMVGILRQDMEEHGLRNIAVHYIGSKQPAEEWARDVIRPLIGRDVAVVPASPVIGVHVGPAVGIAYECDKPMADKFTSVFPEVVSSDAGIERLGAAAL</sequence>
<proteinExistence type="predicted"/>
<dbReference type="PATRIC" id="fig|742818.3.peg.362"/>
<dbReference type="AlphaFoldDB" id="K0YYJ4"/>
<dbReference type="PROSITE" id="PS51482">
    <property type="entry name" value="DEGV"/>
    <property type="match status" value="1"/>
</dbReference>
<dbReference type="NCBIfam" id="TIGR00762">
    <property type="entry name" value="DegV"/>
    <property type="match status" value="1"/>
</dbReference>
<evidence type="ECO:0000313" key="3">
    <source>
        <dbReference type="Proteomes" id="UP000006069"/>
    </source>
</evidence>
<dbReference type="PANTHER" id="PTHR33434:SF2">
    <property type="entry name" value="FATTY ACID-BINDING PROTEIN TM_1468"/>
    <property type="match status" value="1"/>
</dbReference>
<dbReference type="Proteomes" id="UP000006069">
    <property type="component" value="Unassembled WGS sequence"/>
</dbReference>
<dbReference type="OrthoDB" id="9760324at2"/>
<gene>
    <name evidence="2" type="ORF">HMPREF9451_00323</name>
</gene>
<keyword evidence="1" id="KW-0446">Lipid-binding</keyword>
<organism evidence="2 3">
    <name type="scientific">Slackia piriformis YIT 12062</name>
    <dbReference type="NCBI Taxonomy" id="742818"/>
    <lineage>
        <taxon>Bacteria</taxon>
        <taxon>Bacillati</taxon>
        <taxon>Actinomycetota</taxon>
        <taxon>Coriobacteriia</taxon>
        <taxon>Eggerthellales</taxon>
        <taxon>Eggerthellaceae</taxon>
        <taxon>Slackia</taxon>
    </lineage>
</organism>